<keyword evidence="4 5" id="KW-0472">Membrane</keyword>
<evidence type="ECO:0000256" key="3">
    <source>
        <dbReference type="ARBA" id="ARBA00022989"/>
    </source>
</evidence>
<evidence type="ECO:0000256" key="5">
    <source>
        <dbReference type="SAM" id="Phobius"/>
    </source>
</evidence>
<evidence type="ECO:0000313" key="8">
    <source>
        <dbReference type="Proteomes" id="UP001163823"/>
    </source>
</evidence>
<keyword evidence="8" id="KW-1185">Reference proteome</keyword>
<dbReference type="EMBL" id="JARAOO010000003">
    <property type="protein sequence ID" value="KAJ7975269.1"/>
    <property type="molecule type" value="Genomic_DNA"/>
</dbReference>
<dbReference type="InterPro" id="IPR004864">
    <property type="entry name" value="LEA_2"/>
</dbReference>
<proteinExistence type="predicted"/>
<dbReference type="InterPro" id="IPR044839">
    <property type="entry name" value="NDR1-like"/>
</dbReference>
<dbReference type="PANTHER" id="PTHR31415:SF59">
    <property type="entry name" value="HARPIN-INDUCED 1"/>
    <property type="match status" value="1"/>
</dbReference>
<sequence>MNSLSARPTWHSNNRRSCCSYEFPCGCKVGSCFCITYTTILLFILSCFVFWIIFFPSNVKFHVTDASLMQFNLTDNNTLHYNLKLNITVRNPNKKIAVYYRRIIATGYYKKKRFQTMSLAPFYQGHKNTSFLRPLFEGQQVVVLKGGKLSEYNTERVLEFSILMWILILR</sequence>
<accession>A0AAD7Q5R1</accession>
<name>A0AAD7Q5R1_QUISA</name>
<dbReference type="AlphaFoldDB" id="A0AAD7Q5R1"/>
<evidence type="ECO:0000256" key="1">
    <source>
        <dbReference type="ARBA" id="ARBA00004167"/>
    </source>
</evidence>
<dbReference type="KEGG" id="qsa:O6P43_005216"/>
<evidence type="ECO:0000256" key="4">
    <source>
        <dbReference type="ARBA" id="ARBA00023136"/>
    </source>
</evidence>
<dbReference type="GO" id="GO:0005886">
    <property type="term" value="C:plasma membrane"/>
    <property type="evidence" value="ECO:0007669"/>
    <property type="project" value="TreeGrafter"/>
</dbReference>
<dbReference type="PANTHER" id="PTHR31415">
    <property type="entry name" value="OS05G0367900 PROTEIN"/>
    <property type="match status" value="1"/>
</dbReference>
<gene>
    <name evidence="7" type="ORF">O6P43_005216</name>
</gene>
<evidence type="ECO:0000259" key="6">
    <source>
        <dbReference type="Pfam" id="PF03168"/>
    </source>
</evidence>
<reference evidence="7" key="1">
    <citation type="journal article" date="2023" name="Science">
        <title>Elucidation of the pathway for biosynthesis of saponin adjuvants from the soapbark tree.</title>
        <authorList>
            <person name="Reed J."/>
            <person name="Orme A."/>
            <person name="El-Demerdash A."/>
            <person name="Owen C."/>
            <person name="Martin L.B.B."/>
            <person name="Misra R.C."/>
            <person name="Kikuchi S."/>
            <person name="Rejzek M."/>
            <person name="Martin A.C."/>
            <person name="Harkess A."/>
            <person name="Leebens-Mack J."/>
            <person name="Louveau T."/>
            <person name="Stephenson M.J."/>
            <person name="Osbourn A."/>
        </authorList>
    </citation>
    <scope>NUCLEOTIDE SEQUENCE</scope>
    <source>
        <strain evidence="7">S10</strain>
    </source>
</reference>
<feature type="transmembrane region" description="Helical" evidence="5">
    <location>
        <begin position="32"/>
        <end position="54"/>
    </location>
</feature>
<organism evidence="7 8">
    <name type="scientific">Quillaja saponaria</name>
    <name type="common">Soap bark tree</name>
    <dbReference type="NCBI Taxonomy" id="32244"/>
    <lineage>
        <taxon>Eukaryota</taxon>
        <taxon>Viridiplantae</taxon>
        <taxon>Streptophyta</taxon>
        <taxon>Embryophyta</taxon>
        <taxon>Tracheophyta</taxon>
        <taxon>Spermatophyta</taxon>
        <taxon>Magnoliopsida</taxon>
        <taxon>eudicotyledons</taxon>
        <taxon>Gunneridae</taxon>
        <taxon>Pentapetalae</taxon>
        <taxon>rosids</taxon>
        <taxon>fabids</taxon>
        <taxon>Fabales</taxon>
        <taxon>Quillajaceae</taxon>
        <taxon>Quillaja</taxon>
    </lineage>
</organism>
<comment type="caution">
    <text evidence="7">The sequence shown here is derived from an EMBL/GenBank/DDBJ whole genome shotgun (WGS) entry which is preliminary data.</text>
</comment>
<comment type="subcellular location">
    <subcellularLocation>
        <location evidence="1">Membrane</location>
        <topology evidence="1">Single-pass membrane protein</topology>
    </subcellularLocation>
</comment>
<dbReference type="GO" id="GO:0098542">
    <property type="term" value="P:defense response to other organism"/>
    <property type="evidence" value="ECO:0007669"/>
    <property type="project" value="InterPro"/>
</dbReference>
<feature type="domain" description="Late embryogenesis abundant protein LEA-2 subgroup" evidence="6">
    <location>
        <begin position="87"/>
        <end position="133"/>
    </location>
</feature>
<keyword evidence="2 5" id="KW-0812">Transmembrane</keyword>
<keyword evidence="3 5" id="KW-1133">Transmembrane helix</keyword>
<dbReference type="GO" id="GO:0009506">
    <property type="term" value="C:plasmodesma"/>
    <property type="evidence" value="ECO:0007669"/>
    <property type="project" value="TreeGrafter"/>
</dbReference>
<protein>
    <submittedName>
        <fullName evidence="7">Late embryogenesis abundant protein</fullName>
    </submittedName>
</protein>
<evidence type="ECO:0000313" key="7">
    <source>
        <dbReference type="EMBL" id="KAJ7975269.1"/>
    </source>
</evidence>
<dbReference type="Pfam" id="PF03168">
    <property type="entry name" value="LEA_2"/>
    <property type="match status" value="1"/>
</dbReference>
<evidence type="ECO:0000256" key="2">
    <source>
        <dbReference type="ARBA" id="ARBA00022692"/>
    </source>
</evidence>
<dbReference type="Proteomes" id="UP001163823">
    <property type="component" value="Chromosome 3"/>
</dbReference>